<dbReference type="NCBIfam" id="TIGR00097">
    <property type="entry name" value="HMP-P_kinase"/>
    <property type="match status" value="1"/>
</dbReference>
<keyword evidence="5" id="KW-0547">Nucleotide-binding</keyword>
<dbReference type="GO" id="GO:0005829">
    <property type="term" value="C:cytosol"/>
    <property type="evidence" value="ECO:0007669"/>
    <property type="project" value="TreeGrafter"/>
</dbReference>
<dbReference type="PANTHER" id="PTHR20858:SF19">
    <property type="entry name" value="PYRIDOXINE KINASE"/>
    <property type="match status" value="1"/>
</dbReference>
<keyword evidence="16" id="KW-1185">Reference proteome</keyword>
<dbReference type="CDD" id="cd01169">
    <property type="entry name" value="HMPP_kinase"/>
    <property type="match status" value="1"/>
</dbReference>
<feature type="domain" description="Pyridoxamine kinase/Phosphomethylpyrimidine kinase" evidence="14">
    <location>
        <begin position="15"/>
        <end position="262"/>
    </location>
</feature>
<name>A0A7G9T5J8_9LACO</name>
<dbReference type="GO" id="GO:0008478">
    <property type="term" value="F:pyridoxal kinase activity"/>
    <property type="evidence" value="ECO:0007669"/>
    <property type="project" value="UniProtKB-EC"/>
</dbReference>
<dbReference type="GO" id="GO:0009228">
    <property type="term" value="P:thiamine biosynthetic process"/>
    <property type="evidence" value="ECO:0007669"/>
    <property type="project" value="InterPro"/>
</dbReference>
<keyword evidence="4" id="KW-0479">Metal-binding</keyword>
<dbReference type="Gene3D" id="3.40.1190.20">
    <property type="match status" value="1"/>
</dbReference>
<evidence type="ECO:0000256" key="5">
    <source>
        <dbReference type="ARBA" id="ARBA00022741"/>
    </source>
</evidence>
<dbReference type="GO" id="GO:0046872">
    <property type="term" value="F:metal ion binding"/>
    <property type="evidence" value="ECO:0007669"/>
    <property type="project" value="UniProtKB-KW"/>
</dbReference>
<evidence type="ECO:0000256" key="8">
    <source>
        <dbReference type="ARBA" id="ARBA00022842"/>
    </source>
</evidence>
<dbReference type="EC" id="2.7.1.35" evidence="2"/>
<dbReference type="Proteomes" id="UP000515800">
    <property type="component" value="Chromosome"/>
</dbReference>
<dbReference type="SUPFAM" id="SSF53613">
    <property type="entry name" value="Ribokinase-like"/>
    <property type="match status" value="1"/>
</dbReference>
<evidence type="ECO:0000256" key="11">
    <source>
        <dbReference type="ARBA" id="ARBA00042396"/>
    </source>
</evidence>
<comment type="catalytic activity">
    <reaction evidence="13">
        <text>pyridoxal + ATP = pyridoxal 5'-phosphate + ADP + H(+)</text>
        <dbReference type="Rhea" id="RHEA:10224"/>
        <dbReference type="ChEBI" id="CHEBI:15378"/>
        <dbReference type="ChEBI" id="CHEBI:17310"/>
        <dbReference type="ChEBI" id="CHEBI:30616"/>
        <dbReference type="ChEBI" id="CHEBI:456216"/>
        <dbReference type="ChEBI" id="CHEBI:597326"/>
        <dbReference type="EC" id="2.7.1.35"/>
    </reaction>
</comment>
<evidence type="ECO:0000259" key="14">
    <source>
        <dbReference type="Pfam" id="PF08543"/>
    </source>
</evidence>
<dbReference type="GO" id="GO:0008972">
    <property type="term" value="F:phosphomethylpyrimidine kinase activity"/>
    <property type="evidence" value="ECO:0007669"/>
    <property type="project" value="InterPro"/>
</dbReference>
<dbReference type="InterPro" id="IPR004399">
    <property type="entry name" value="HMP/HMP-P_kinase_dom"/>
</dbReference>
<accession>A0A7G9T5J8</accession>
<evidence type="ECO:0000313" key="16">
    <source>
        <dbReference type="Proteomes" id="UP000515800"/>
    </source>
</evidence>
<keyword evidence="7" id="KW-0067">ATP-binding</keyword>
<dbReference type="AlphaFoldDB" id="A0A7G9T5J8"/>
<evidence type="ECO:0000256" key="2">
    <source>
        <dbReference type="ARBA" id="ARBA00012104"/>
    </source>
</evidence>
<reference evidence="15 16" key="1">
    <citation type="submission" date="2020-08" db="EMBL/GenBank/DDBJ databases">
        <title>Genome sequence of Weissella diestrammenae KACC 16890T.</title>
        <authorList>
            <person name="Hyun D.-W."/>
            <person name="Bae J.-W."/>
        </authorList>
    </citation>
    <scope>NUCLEOTIDE SEQUENCE [LARGE SCALE GENOMIC DNA]</scope>
    <source>
        <strain evidence="15 16">KACC 16890</strain>
    </source>
</reference>
<evidence type="ECO:0000256" key="4">
    <source>
        <dbReference type="ARBA" id="ARBA00022723"/>
    </source>
</evidence>
<evidence type="ECO:0000256" key="1">
    <source>
        <dbReference type="ARBA" id="ARBA00009879"/>
    </source>
</evidence>
<evidence type="ECO:0000313" key="15">
    <source>
        <dbReference type="EMBL" id="QNN75373.1"/>
    </source>
</evidence>
<evidence type="ECO:0000256" key="7">
    <source>
        <dbReference type="ARBA" id="ARBA00022840"/>
    </source>
</evidence>
<gene>
    <name evidence="15" type="ORF">H9L19_00255</name>
</gene>
<dbReference type="GO" id="GO:0005524">
    <property type="term" value="F:ATP binding"/>
    <property type="evidence" value="ECO:0007669"/>
    <property type="project" value="UniProtKB-KW"/>
</dbReference>
<comment type="similarity">
    <text evidence="1">Belongs to the ThiD family.</text>
</comment>
<keyword evidence="8" id="KW-0460">Magnesium</keyword>
<dbReference type="RefSeq" id="WP_187529206.1">
    <property type="nucleotide sequence ID" value="NZ_CP060724.1"/>
</dbReference>
<sequence>MKKKPKIILTIAGADIFSGGGVQADLATFNTLGLYGLSVITSIVTIDDEKLAIHPMALDVVKAQLDAIHDVSAIAAVKVGLIPNVDMVQLIAKFLETLNTEVPIVIDPVMIFKEDDKISVEAVKVAYQKWLLPLATVTTPNLPEALLLTGEKVATTTADLERLAEQIMIYGSQAVVVKGGNRLESSQAIDVLVQKNQTKREILQSPKLENQTNTGAGCTYSSAIASQLALGDDVVKAVTTAKQFVQTAIENGIHVAGEFGNVWQGANRNE</sequence>
<dbReference type="KEGG" id="wdi:H9L19_00255"/>
<evidence type="ECO:0000256" key="13">
    <source>
        <dbReference type="ARBA" id="ARBA00049293"/>
    </source>
</evidence>
<proteinExistence type="inferred from homology"/>
<keyword evidence="3 15" id="KW-0808">Transferase</keyword>
<organism evidence="15 16">
    <name type="scientific">Weissella diestrammenae</name>
    <dbReference type="NCBI Taxonomy" id="1162633"/>
    <lineage>
        <taxon>Bacteria</taxon>
        <taxon>Bacillati</taxon>
        <taxon>Bacillota</taxon>
        <taxon>Bacilli</taxon>
        <taxon>Lactobacillales</taxon>
        <taxon>Lactobacillaceae</taxon>
        <taxon>Weissella</taxon>
    </lineage>
</organism>
<evidence type="ECO:0000256" key="9">
    <source>
        <dbReference type="ARBA" id="ARBA00042307"/>
    </source>
</evidence>
<dbReference type="InterPro" id="IPR013749">
    <property type="entry name" value="PM/HMP-P_kinase-1"/>
</dbReference>
<evidence type="ECO:0000256" key="10">
    <source>
        <dbReference type="ARBA" id="ARBA00042348"/>
    </source>
</evidence>
<dbReference type="EMBL" id="CP060724">
    <property type="protein sequence ID" value="QNN75373.1"/>
    <property type="molecule type" value="Genomic_DNA"/>
</dbReference>
<evidence type="ECO:0000256" key="12">
    <source>
        <dbReference type="ARBA" id="ARBA00042531"/>
    </source>
</evidence>
<dbReference type="NCBIfam" id="NF009078">
    <property type="entry name" value="PRK12413.1"/>
    <property type="match status" value="1"/>
</dbReference>
<dbReference type="Pfam" id="PF08543">
    <property type="entry name" value="Phos_pyr_kin"/>
    <property type="match status" value="1"/>
</dbReference>
<dbReference type="GO" id="GO:0008902">
    <property type="term" value="F:hydroxymethylpyrimidine kinase activity"/>
    <property type="evidence" value="ECO:0007669"/>
    <property type="project" value="TreeGrafter"/>
</dbReference>
<protein>
    <recommendedName>
        <fullName evidence="2">pyridoxal kinase</fullName>
        <ecNumber evidence="2">2.7.1.35</ecNumber>
    </recommendedName>
    <alternativeName>
        <fullName evidence="10">PN/PL/PM kinase</fullName>
    </alternativeName>
    <alternativeName>
        <fullName evidence="11">Pyridoxal kinase</fullName>
    </alternativeName>
    <alternativeName>
        <fullName evidence="9">Pyridoxamine kinase</fullName>
    </alternativeName>
    <alternativeName>
        <fullName evidence="12">Vitamin B6 kinase</fullName>
    </alternativeName>
</protein>
<dbReference type="PANTHER" id="PTHR20858">
    <property type="entry name" value="PHOSPHOMETHYLPYRIMIDINE KINASE"/>
    <property type="match status" value="1"/>
</dbReference>
<evidence type="ECO:0000256" key="3">
    <source>
        <dbReference type="ARBA" id="ARBA00022679"/>
    </source>
</evidence>
<dbReference type="InterPro" id="IPR029056">
    <property type="entry name" value="Ribokinase-like"/>
</dbReference>
<keyword evidence="6 15" id="KW-0418">Kinase</keyword>
<evidence type="ECO:0000256" key="6">
    <source>
        <dbReference type="ARBA" id="ARBA00022777"/>
    </source>
</evidence>